<dbReference type="GO" id="GO:0050897">
    <property type="term" value="F:cobalt ion binding"/>
    <property type="evidence" value="ECO:0007669"/>
    <property type="project" value="TreeGrafter"/>
</dbReference>
<organism evidence="2 3">
    <name type="scientific">Haematococcus lacustris</name>
    <name type="common">Green alga</name>
    <name type="synonym">Haematococcus pluvialis</name>
    <dbReference type="NCBI Taxonomy" id="44745"/>
    <lineage>
        <taxon>Eukaryota</taxon>
        <taxon>Viridiplantae</taxon>
        <taxon>Chlorophyta</taxon>
        <taxon>core chlorophytes</taxon>
        <taxon>Chlorophyceae</taxon>
        <taxon>CS clade</taxon>
        <taxon>Chlamydomonadales</taxon>
        <taxon>Haematococcaceae</taxon>
        <taxon>Haematococcus</taxon>
    </lineage>
</organism>
<proteinExistence type="predicted"/>
<dbReference type="PANTHER" id="PTHR46494">
    <property type="entry name" value="CORA FAMILY METAL ION TRANSPORTER (EUROFUNG)"/>
    <property type="match status" value="1"/>
</dbReference>
<accession>A0A699YLS7</accession>
<dbReference type="GO" id="GO:0005886">
    <property type="term" value="C:plasma membrane"/>
    <property type="evidence" value="ECO:0007669"/>
    <property type="project" value="UniProtKB-SubCell"/>
</dbReference>
<dbReference type="SUPFAM" id="SSF143865">
    <property type="entry name" value="CorA soluble domain-like"/>
    <property type="match status" value="1"/>
</dbReference>
<evidence type="ECO:0000256" key="1">
    <source>
        <dbReference type="ARBA" id="ARBA00004651"/>
    </source>
</evidence>
<dbReference type="InterPro" id="IPR045861">
    <property type="entry name" value="CorA_cytoplasmic_dom"/>
</dbReference>
<comment type="subcellular location">
    <subcellularLocation>
        <location evidence="1">Cell membrane</location>
        <topology evidence="1">Multi-pass membrane protein</topology>
    </subcellularLocation>
</comment>
<evidence type="ECO:0000313" key="2">
    <source>
        <dbReference type="EMBL" id="GFH11073.1"/>
    </source>
</evidence>
<protein>
    <submittedName>
        <fullName evidence="2">Magnesium transport protein CorA</fullName>
    </submittedName>
</protein>
<evidence type="ECO:0000313" key="3">
    <source>
        <dbReference type="Proteomes" id="UP000485058"/>
    </source>
</evidence>
<dbReference type="Proteomes" id="UP000485058">
    <property type="component" value="Unassembled WGS sequence"/>
</dbReference>
<dbReference type="AlphaFoldDB" id="A0A699YLS7"/>
<dbReference type="GO" id="GO:0015095">
    <property type="term" value="F:magnesium ion transmembrane transporter activity"/>
    <property type="evidence" value="ECO:0007669"/>
    <property type="project" value="TreeGrafter"/>
</dbReference>
<feature type="non-terminal residue" evidence="2">
    <location>
        <position position="1"/>
    </location>
</feature>
<gene>
    <name evidence="2" type="ORF">HaLaN_06508</name>
</gene>
<sequence>MSWDVIKELALRYDLHPLAVEDMIHVPQRIKADFYDNFLYMSLTLVGLQPSAAAATAPELAAWDEWAQQTTHAERILRVDEMQAPR</sequence>
<dbReference type="GO" id="GO:0015087">
    <property type="term" value="F:cobalt ion transmembrane transporter activity"/>
    <property type="evidence" value="ECO:0007669"/>
    <property type="project" value="TreeGrafter"/>
</dbReference>
<dbReference type="GO" id="GO:0000287">
    <property type="term" value="F:magnesium ion binding"/>
    <property type="evidence" value="ECO:0007669"/>
    <property type="project" value="TreeGrafter"/>
</dbReference>
<comment type="caution">
    <text evidence="2">The sequence shown here is derived from an EMBL/GenBank/DDBJ whole genome shotgun (WGS) entry which is preliminary data.</text>
</comment>
<dbReference type="PANTHER" id="PTHR46494:SF1">
    <property type="entry name" value="CORA FAMILY METAL ION TRANSPORTER (EUROFUNG)"/>
    <property type="match status" value="1"/>
</dbReference>
<name>A0A699YLS7_HAELA</name>
<feature type="non-terminal residue" evidence="2">
    <location>
        <position position="86"/>
    </location>
</feature>
<dbReference type="EMBL" id="BLLF01000371">
    <property type="protein sequence ID" value="GFH11073.1"/>
    <property type="molecule type" value="Genomic_DNA"/>
</dbReference>
<keyword evidence="3" id="KW-1185">Reference proteome</keyword>
<dbReference type="Gene3D" id="3.30.460.20">
    <property type="entry name" value="CorA soluble domain-like"/>
    <property type="match status" value="1"/>
</dbReference>
<reference evidence="2 3" key="1">
    <citation type="submission" date="2020-02" db="EMBL/GenBank/DDBJ databases">
        <title>Draft genome sequence of Haematococcus lacustris strain NIES-144.</title>
        <authorList>
            <person name="Morimoto D."/>
            <person name="Nakagawa S."/>
            <person name="Yoshida T."/>
            <person name="Sawayama S."/>
        </authorList>
    </citation>
    <scope>NUCLEOTIDE SEQUENCE [LARGE SCALE GENOMIC DNA]</scope>
    <source>
        <strain evidence="2 3">NIES-144</strain>
    </source>
</reference>